<evidence type="ECO:0000259" key="2">
    <source>
        <dbReference type="SMART" id="SM00703"/>
    </source>
</evidence>
<reference evidence="3 4" key="1">
    <citation type="submission" date="2017-03" db="EMBL/GenBank/DDBJ databases">
        <title>Genome of the blue death feigning beetle - Asbolus verrucosus.</title>
        <authorList>
            <person name="Rider S.D."/>
        </authorList>
    </citation>
    <scope>NUCLEOTIDE SEQUENCE [LARGE SCALE GENOMIC DNA]</scope>
    <source>
        <strain evidence="3">Butters</strain>
        <tissue evidence="3">Head and leg muscle</tissue>
    </source>
</reference>
<evidence type="ECO:0000313" key="3">
    <source>
        <dbReference type="EMBL" id="RZB39910.1"/>
    </source>
</evidence>
<evidence type="ECO:0000256" key="1">
    <source>
        <dbReference type="SAM" id="SignalP"/>
    </source>
</evidence>
<organism evidence="3 4">
    <name type="scientific">Asbolus verrucosus</name>
    <name type="common">Desert ironclad beetle</name>
    <dbReference type="NCBI Taxonomy" id="1661398"/>
    <lineage>
        <taxon>Eukaryota</taxon>
        <taxon>Metazoa</taxon>
        <taxon>Ecdysozoa</taxon>
        <taxon>Arthropoda</taxon>
        <taxon>Hexapoda</taxon>
        <taxon>Insecta</taxon>
        <taxon>Pterygota</taxon>
        <taxon>Neoptera</taxon>
        <taxon>Endopterygota</taxon>
        <taxon>Coleoptera</taxon>
        <taxon>Polyphaga</taxon>
        <taxon>Cucujiformia</taxon>
        <taxon>Tenebrionidae</taxon>
        <taxon>Pimeliinae</taxon>
        <taxon>Asbolus</taxon>
    </lineage>
</organism>
<keyword evidence="4" id="KW-1185">Reference proteome</keyword>
<proteinExistence type="predicted"/>
<name>A0A482V9P6_ASBVE</name>
<accession>A0A482V9P6</accession>
<dbReference type="PANTHER" id="PTHR11161">
    <property type="entry name" value="O-ACYLTRANSFERASE"/>
    <property type="match status" value="1"/>
</dbReference>
<dbReference type="OrthoDB" id="6776544at2759"/>
<dbReference type="InterPro" id="IPR052728">
    <property type="entry name" value="O2_lipid_transport_reg"/>
</dbReference>
<feature type="signal peptide" evidence="1">
    <location>
        <begin position="1"/>
        <end position="19"/>
    </location>
</feature>
<dbReference type="AlphaFoldDB" id="A0A482V9P6"/>
<dbReference type="Proteomes" id="UP000292052">
    <property type="component" value="Unassembled WGS sequence"/>
</dbReference>
<dbReference type="Pfam" id="PF20146">
    <property type="entry name" value="NRF"/>
    <property type="match status" value="1"/>
</dbReference>
<dbReference type="SMART" id="SM00703">
    <property type="entry name" value="NRF"/>
    <property type="match status" value="1"/>
</dbReference>
<feature type="chain" id="PRO_5019827015" description="Nose resistant-to-fluoxetine protein N-terminal domain-containing protein" evidence="1">
    <location>
        <begin position="20"/>
        <end position="146"/>
    </location>
</feature>
<protein>
    <recommendedName>
        <fullName evidence="2">Nose resistant-to-fluoxetine protein N-terminal domain-containing protein</fullName>
    </recommendedName>
</protein>
<keyword evidence="1" id="KW-0732">Signal</keyword>
<evidence type="ECO:0000313" key="4">
    <source>
        <dbReference type="Proteomes" id="UP000292052"/>
    </source>
</evidence>
<dbReference type="EMBL" id="QDEB01124164">
    <property type="protein sequence ID" value="RZB39910.1"/>
    <property type="molecule type" value="Genomic_DNA"/>
</dbReference>
<sequence>MIWTRILFWCVVIYQRIEALHFENLNVDDILKLAVPTVKSTNAKCKNHSRFYLEELKNLKLWATEMFDASSKFPSGVLHGSAYDFGNFDECIHVKLPSSQEKIVGKYCMAKFHIAPPNFEKEGLVYRFQDTDHFDNATTWEKVLRK</sequence>
<gene>
    <name evidence="3" type="ORF">BDFB_004986</name>
</gene>
<dbReference type="PANTHER" id="PTHR11161:SF71">
    <property type="entry name" value="NOSE RESISTANT-TO-FLUOXETINE PROTEIN N-TERMINAL DOMAIN-CONTAINING PROTEIN"/>
    <property type="match status" value="1"/>
</dbReference>
<feature type="domain" description="Nose resistant-to-fluoxetine protein N-terminal" evidence="2">
    <location>
        <begin position="42"/>
        <end position="146"/>
    </location>
</feature>
<dbReference type="InterPro" id="IPR006621">
    <property type="entry name" value="Nose-resist-to-fluoxetine_N"/>
</dbReference>
<comment type="caution">
    <text evidence="3">The sequence shown here is derived from an EMBL/GenBank/DDBJ whole genome shotgun (WGS) entry which is preliminary data.</text>
</comment>